<sequence>MATGQRGRRSVLRMAGGAVVGTALVGTASATDYETVTVSEGQRDVIEVEDGETLENVVYDVTASGAGVTIVATGTDWTIRNIAVWGQVDMGDRTVLGVADTDGGTSRIENVWLGDGSVYEEKGATGLWVDPDHDGHLEIERVNIQEMSDNAFYCSPPGSTCGCGGMVTLRDCYAANSWVSQYRVADGTLENCVASVTDDRQYRQGRGLWAWPAGPVYVRDSEFDMNGHHYSFVAGADEAESEIIVSETEIDTGFHGGWDTRHGGSVVFEGGNGTDPENVVPDGCPTSVVDAAGEVFQPSVADYADPATGTVTTFQMQRAYLDYEAGDIDATLVQQVYEAWQSGEPVQ</sequence>
<organism evidence="1 2">
    <name type="scientific">Salinadaptatus halalkaliphilus</name>
    <dbReference type="NCBI Taxonomy" id="2419781"/>
    <lineage>
        <taxon>Archaea</taxon>
        <taxon>Methanobacteriati</taxon>
        <taxon>Methanobacteriota</taxon>
        <taxon>Stenosarchaea group</taxon>
        <taxon>Halobacteria</taxon>
        <taxon>Halobacteriales</taxon>
        <taxon>Natrialbaceae</taxon>
        <taxon>Salinadaptatus</taxon>
    </lineage>
</organism>
<evidence type="ECO:0000313" key="2">
    <source>
        <dbReference type="Proteomes" id="UP000318864"/>
    </source>
</evidence>
<dbReference type="EMBL" id="RBZW01000017">
    <property type="protein sequence ID" value="THE65659.1"/>
    <property type="molecule type" value="Genomic_DNA"/>
</dbReference>
<gene>
    <name evidence="1" type="ORF">D8Y22_06550</name>
</gene>
<evidence type="ECO:0000313" key="1">
    <source>
        <dbReference type="EMBL" id="THE65659.1"/>
    </source>
</evidence>
<dbReference type="AlphaFoldDB" id="A0A4S3TN03"/>
<proteinExistence type="predicted"/>
<dbReference type="InterPro" id="IPR006311">
    <property type="entry name" value="TAT_signal"/>
</dbReference>
<dbReference type="Proteomes" id="UP000318864">
    <property type="component" value="Unassembled WGS sequence"/>
</dbReference>
<comment type="caution">
    <text evidence="1">The sequence shown here is derived from an EMBL/GenBank/DDBJ whole genome shotgun (WGS) entry which is preliminary data.</text>
</comment>
<dbReference type="OrthoDB" id="247704at2157"/>
<keyword evidence="2" id="KW-1185">Reference proteome</keyword>
<dbReference type="InterPro" id="IPR011050">
    <property type="entry name" value="Pectin_lyase_fold/virulence"/>
</dbReference>
<accession>A0A4S3TN03</accession>
<protein>
    <submittedName>
        <fullName evidence="1">Uncharacterized protein</fullName>
    </submittedName>
</protein>
<name>A0A4S3TN03_9EURY</name>
<dbReference type="PROSITE" id="PS51318">
    <property type="entry name" value="TAT"/>
    <property type="match status" value="1"/>
</dbReference>
<dbReference type="SUPFAM" id="SSF51126">
    <property type="entry name" value="Pectin lyase-like"/>
    <property type="match status" value="1"/>
</dbReference>
<reference evidence="1 2" key="1">
    <citation type="submission" date="2018-10" db="EMBL/GenBank/DDBJ databases">
        <title>Natronolimnobius sp. XQ-INN 246 isolated from Inner Mongolia Autonomous Region of China.</title>
        <authorList>
            <person name="Xue Q."/>
        </authorList>
    </citation>
    <scope>NUCLEOTIDE SEQUENCE [LARGE SCALE GENOMIC DNA]</scope>
    <source>
        <strain evidence="1 2">XQ-INN 246</strain>
    </source>
</reference>
<dbReference type="RefSeq" id="WP_141463906.1">
    <property type="nucleotide sequence ID" value="NZ_RBZW01000017.1"/>
</dbReference>